<feature type="region of interest" description="Disordered" evidence="1">
    <location>
        <begin position="443"/>
        <end position="496"/>
    </location>
</feature>
<feature type="compositionally biased region" description="Polar residues" evidence="1">
    <location>
        <begin position="170"/>
        <end position="185"/>
    </location>
</feature>
<dbReference type="RefSeq" id="XP_007722071.1">
    <property type="nucleotide sequence ID" value="XM_007723881.1"/>
</dbReference>
<sequence>MPQPAKPPMTLREAKRAYKKDGAPFQFTASQMARADRQDVREEQRKKAIDREKQRQENKRKRDEKLERERTVKQKMLDEGRIKLEDTWGKVTASQPRLSRFFVPRPALVPAKRSIRDEMIEDQESALNEKPHSQEQREHVDRVREEQVTKESDRIFSVAHTMADTDGHNKTSPTQNPSASLSSLSRIFCQPHRPSRSQGGEERQNLRSQPAALQELSTSQTNVRSRVKQRPSQSLKSGSNPSFAERSLEGNNQAIPLSSQAASRSSTGVLAFPESSPISDSLPSQLDNPGVLDNSKDGEGTQKTYHSPTGSEVNAETCNANPSTSGLDTDEEDDFTDGMDDETFLMLCSTQKPTEAGVTAEHICSAIEQGEARLTDISAAPVSAPPKKEGDQACLDSKPPADAAVAPTPIIVYESFSAEFNEIEDDDLIALAEQVEADIATQPTHMGTPSVPVISNSPPRREPASDPFLKPAHKSDFRRKIETDVAPEDFDAPGPSTQALMVELAEQAEAALGQ</sequence>
<evidence type="ECO:0000313" key="2">
    <source>
        <dbReference type="EMBL" id="EXJ94577.1"/>
    </source>
</evidence>
<organism evidence="2 3">
    <name type="scientific">Capronia coronata CBS 617.96</name>
    <dbReference type="NCBI Taxonomy" id="1182541"/>
    <lineage>
        <taxon>Eukaryota</taxon>
        <taxon>Fungi</taxon>
        <taxon>Dikarya</taxon>
        <taxon>Ascomycota</taxon>
        <taxon>Pezizomycotina</taxon>
        <taxon>Eurotiomycetes</taxon>
        <taxon>Chaetothyriomycetidae</taxon>
        <taxon>Chaetothyriales</taxon>
        <taxon>Herpotrichiellaceae</taxon>
        <taxon>Capronia</taxon>
    </lineage>
</organism>
<dbReference type="Proteomes" id="UP000019484">
    <property type="component" value="Unassembled WGS sequence"/>
</dbReference>
<feature type="compositionally biased region" description="Polar residues" evidence="1">
    <location>
        <begin position="276"/>
        <end position="287"/>
    </location>
</feature>
<accession>W9YNR6</accession>
<comment type="caution">
    <text evidence="2">The sequence shown here is derived from an EMBL/GenBank/DDBJ whole genome shotgun (WGS) entry which is preliminary data.</text>
</comment>
<keyword evidence="3" id="KW-1185">Reference proteome</keyword>
<name>W9YNR6_9EURO</name>
<feature type="compositionally biased region" description="Basic and acidic residues" evidence="1">
    <location>
        <begin position="127"/>
        <end position="154"/>
    </location>
</feature>
<dbReference type="AlphaFoldDB" id="W9YNR6"/>
<feature type="compositionally biased region" description="Acidic residues" evidence="1">
    <location>
        <begin position="328"/>
        <end position="338"/>
    </location>
</feature>
<feature type="compositionally biased region" description="Basic and acidic residues" evidence="1">
    <location>
        <begin position="473"/>
        <end position="483"/>
    </location>
</feature>
<protein>
    <submittedName>
        <fullName evidence="2">Uncharacterized protein</fullName>
    </submittedName>
</protein>
<dbReference type="OrthoDB" id="4160688at2759"/>
<dbReference type="EMBL" id="AMWN01000002">
    <property type="protein sequence ID" value="EXJ94577.1"/>
    <property type="molecule type" value="Genomic_DNA"/>
</dbReference>
<proteinExistence type="predicted"/>
<reference evidence="2 3" key="1">
    <citation type="submission" date="2013-03" db="EMBL/GenBank/DDBJ databases">
        <title>The Genome Sequence of Capronia coronata CBS 617.96.</title>
        <authorList>
            <consortium name="The Broad Institute Genomics Platform"/>
            <person name="Cuomo C."/>
            <person name="de Hoog S."/>
            <person name="Gorbushina A."/>
            <person name="Walker B."/>
            <person name="Young S.K."/>
            <person name="Zeng Q."/>
            <person name="Gargeya S."/>
            <person name="Fitzgerald M."/>
            <person name="Haas B."/>
            <person name="Abouelleil A."/>
            <person name="Allen A.W."/>
            <person name="Alvarado L."/>
            <person name="Arachchi H.M."/>
            <person name="Berlin A.M."/>
            <person name="Chapman S.B."/>
            <person name="Gainer-Dewar J."/>
            <person name="Goldberg J."/>
            <person name="Griggs A."/>
            <person name="Gujja S."/>
            <person name="Hansen M."/>
            <person name="Howarth C."/>
            <person name="Imamovic A."/>
            <person name="Ireland A."/>
            <person name="Larimer J."/>
            <person name="McCowan C."/>
            <person name="Murphy C."/>
            <person name="Pearson M."/>
            <person name="Poon T.W."/>
            <person name="Priest M."/>
            <person name="Roberts A."/>
            <person name="Saif S."/>
            <person name="Shea T."/>
            <person name="Sisk P."/>
            <person name="Sykes S."/>
            <person name="Wortman J."/>
            <person name="Nusbaum C."/>
            <person name="Birren B."/>
        </authorList>
    </citation>
    <scope>NUCLEOTIDE SEQUENCE [LARGE SCALE GENOMIC DNA]</scope>
    <source>
        <strain evidence="2 3">CBS 617.96</strain>
    </source>
</reference>
<dbReference type="eggNOG" id="ENOG502RACM">
    <property type="taxonomic scope" value="Eukaryota"/>
</dbReference>
<dbReference type="STRING" id="1182541.W9YNR6"/>
<feature type="compositionally biased region" description="Polar residues" evidence="1">
    <location>
        <begin position="301"/>
        <end position="327"/>
    </location>
</feature>
<feature type="compositionally biased region" description="Polar residues" evidence="1">
    <location>
        <begin position="249"/>
        <end position="268"/>
    </location>
</feature>
<evidence type="ECO:0000313" key="3">
    <source>
        <dbReference type="Proteomes" id="UP000019484"/>
    </source>
</evidence>
<feature type="region of interest" description="Disordered" evidence="1">
    <location>
        <begin position="115"/>
        <end position="338"/>
    </location>
</feature>
<feature type="compositionally biased region" description="Basic and acidic residues" evidence="1">
    <location>
        <begin position="34"/>
        <end position="72"/>
    </location>
</feature>
<evidence type="ECO:0000256" key="1">
    <source>
        <dbReference type="SAM" id="MobiDB-lite"/>
    </source>
</evidence>
<feature type="compositionally biased region" description="Polar residues" evidence="1">
    <location>
        <begin position="443"/>
        <end position="458"/>
    </location>
</feature>
<dbReference type="HOGENOM" id="CLU_027656_0_0_1"/>
<dbReference type="GeneID" id="19157870"/>
<feature type="compositionally biased region" description="Polar residues" evidence="1">
    <location>
        <begin position="215"/>
        <end position="242"/>
    </location>
</feature>
<gene>
    <name evidence="2" type="ORF">A1O1_02973</name>
</gene>
<feature type="region of interest" description="Disordered" evidence="1">
    <location>
        <begin position="382"/>
        <end position="401"/>
    </location>
</feature>
<feature type="region of interest" description="Disordered" evidence="1">
    <location>
        <begin position="17"/>
        <end position="72"/>
    </location>
</feature>